<dbReference type="Proteomes" id="UP000265520">
    <property type="component" value="Unassembled WGS sequence"/>
</dbReference>
<protein>
    <submittedName>
        <fullName evidence="1">Uncharacterized protein</fullName>
    </submittedName>
</protein>
<evidence type="ECO:0000313" key="2">
    <source>
        <dbReference type="Proteomes" id="UP000265520"/>
    </source>
</evidence>
<feature type="non-terminal residue" evidence="1">
    <location>
        <position position="41"/>
    </location>
</feature>
<dbReference type="AlphaFoldDB" id="A0A392TF95"/>
<comment type="caution">
    <text evidence="1">The sequence shown here is derived from an EMBL/GenBank/DDBJ whole genome shotgun (WGS) entry which is preliminary data.</text>
</comment>
<keyword evidence="2" id="KW-1185">Reference proteome</keyword>
<accession>A0A392TF95</accession>
<dbReference type="EMBL" id="LXQA010553604">
    <property type="protein sequence ID" value="MCI58900.1"/>
    <property type="molecule type" value="Genomic_DNA"/>
</dbReference>
<name>A0A392TF95_9FABA</name>
<reference evidence="1 2" key="1">
    <citation type="journal article" date="2018" name="Front. Plant Sci.">
        <title>Red Clover (Trifolium pratense) and Zigzag Clover (T. medium) - A Picture of Genomic Similarities and Differences.</title>
        <authorList>
            <person name="Dluhosova J."/>
            <person name="Istvanek J."/>
            <person name="Nedelnik J."/>
            <person name="Repkova J."/>
        </authorList>
    </citation>
    <scope>NUCLEOTIDE SEQUENCE [LARGE SCALE GENOMIC DNA]</scope>
    <source>
        <strain evidence="2">cv. 10/8</strain>
        <tissue evidence="1">Leaf</tissue>
    </source>
</reference>
<evidence type="ECO:0000313" key="1">
    <source>
        <dbReference type="EMBL" id="MCI58900.1"/>
    </source>
</evidence>
<proteinExistence type="predicted"/>
<organism evidence="1 2">
    <name type="scientific">Trifolium medium</name>
    <dbReference type="NCBI Taxonomy" id="97028"/>
    <lineage>
        <taxon>Eukaryota</taxon>
        <taxon>Viridiplantae</taxon>
        <taxon>Streptophyta</taxon>
        <taxon>Embryophyta</taxon>
        <taxon>Tracheophyta</taxon>
        <taxon>Spermatophyta</taxon>
        <taxon>Magnoliopsida</taxon>
        <taxon>eudicotyledons</taxon>
        <taxon>Gunneridae</taxon>
        <taxon>Pentapetalae</taxon>
        <taxon>rosids</taxon>
        <taxon>fabids</taxon>
        <taxon>Fabales</taxon>
        <taxon>Fabaceae</taxon>
        <taxon>Papilionoideae</taxon>
        <taxon>50 kb inversion clade</taxon>
        <taxon>NPAAA clade</taxon>
        <taxon>Hologalegina</taxon>
        <taxon>IRL clade</taxon>
        <taxon>Trifolieae</taxon>
        <taxon>Trifolium</taxon>
    </lineage>
</organism>
<sequence>MVVADSLVAVPSLVAAEATTAGAGTSVVVDSRCSNSGINHH</sequence>